<evidence type="ECO:0000313" key="3">
    <source>
        <dbReference type="Proteomes" id="UP000284416"/>
    </source>
</evidence>
<sequence length="80" mass="9389">MFLFLFPPREINNIYGYRTSSSKRNKENWGMANKYCRHLLITFGIIILLFSLIFKSTIINLITLGVSILLIYFLIEIKIS</sequence>
<organism evidence="2 3">
    <name type="scientific">Neobacillus notoginsengisoli</name>
    <dbReference type="NCBI Taxonomy" id="1578198"/>
    <lineage>
        <taxon>Bacteria</taxon>
        <taxon>Bacillati</taxon>
        <taxon>Bacillota</taxon>
        <taxon>Bacilli</taxon>
        <taxon>Bacillales</taxon>
        <taxon>Bacillaceae</taxon>
        <taxon>Neobacillus</taxon>
    </lineage>
</organism>
<reference evidence="2 3" key="1">
    <citation type="journal article" date="2017" name="Int. J. Syst. Evol. Microbiol.">
        <title>Bacillus notoginsengisoli sp. nov., a novel bacterium isolated from the rhizosphere of Panax notoginseng.</title>
        <authorList>
            <person name="Zhang M.Y."/>
            <person name="Cheng J."/>
            <person name="Cai Y."/>
            <person name="Zhang T.Y."/>
            <person name="Wu Y.Y."/>
            <person name="Manikprabhu D."/>
            <person name="Li W.J."/>
            <person name="Zhang Y.X."/>
        </authorList>
    </citation>
    <scope>NUCLEOTIDE SEQUENCE [LARGE SCALE GENOMIC DNA]</scope>
    <source>
        <strain evidence="2 3">JCM 30743</strain>
    </source>
</reference>
<keyword evidence="1" id="KW-0472">Membrane</keyword>
<dbReference type="Pfam" id="PF13630">
    <property type="entry name" value="SdpI"/>
    <property type="match status" value="1"/>
</dbReference>
<evidence type="ECO:0000313" key="2">
    <source>
        <dbReference type="EMBL" id="RHW38119.1"/>
    </source>
</evidence>
<feature type="transmembrane region" description="Helical" evidence="1">
    <location>
        <begin position="58"/>
        <end position="75"/>
    </location>
</feature>
<dbReference type="InterPro" id="IPR025962">
    <property type="entry name" value="SdpI/YhfL"/>
</dbReference>
<evidence type="ECO:0000256" key="1">
    <source>
        <dbReference type="SAM" id="Phobius"/>
    </source>
</evidence>
<feature type="transmembrane region" description="Helical" evidence="1">
    <location>
        <begin position="35"/>
        <end position="52"/>
    </location>
</feature>
<gene>
    <name evidence="2" type="ORF">D1B31_15190</name>
</gene>
<dbReference type="EMBL" id="QWEG01000009">
    <property type="protein sequence ID" value="RHW38119.1"/>
    <property type="molecule type" value="Genomic_DNA"/>
</dbReference>
<name>A0A417YS62_9BACI</name>
<proteinExistence type="predicted"/>
<dbReference type="Proteomes" id="UP000284416">
    <property type="component" value="Unassembled WGS sequence"/>
</dbReference>
<protein>
    <submittedName>
        <fullName evidence="2">SdpI family protein</fullName>
    </submittedName>
</protein>
<keyword evidence="1" id="KW-1133">Transmembrane helix</keyword>
<keyword evidence="3" id="KW-1185">Reference proteome</keyword>
<accession>A0A417YS62</accession>
<dbReference type="OrthoDB" id="3173919at2"/>
<comment type="caution">
    <text evidence="2">The sequence shown here is derived from an EMBL/GenBank/DDBJ whole genome shotgun (WGS) entry which is preliminary data.</text>
</comment>
<keyword evidence="1" id="KW-0812">Transmembrane</keyword>
<dbReference type="AlphaFoldDB" id="A0A417YS62"/>